<dbReference type="PANTHER" id="PTHR12840">
    <property type="entry name" value="NADH-UBIQUINONE OXIDOREDUCTASE ASHI SUBUNIT"/>
    <property type="match status" value="1"/>
</dbReference>
<accession>A0A1X7VAQ8</accession>
<evidence type="ECO:0008006" key="4">
    <source>
        <dbReference type="Google" id="ProtNLM"/>
    </source>
</evidence>
<dbReference type="FunCoup" id="A0A1X7VAQ8">
    <property type="interactions" value="627"/>
</dbReference>
<keyword evidence="3" id="KW-1185">Reference proteome</keyword>
<dbReference type="InterPro" id="IPR008699">
    <property type="entry name" value="NDUFB8"/>
</dbReference>
<evidence type="ECO:0000313" key="3">
    <source>
        <dbReference type="Proteomes" id="UP000007879"/>
    </source>
</evidence>
<dbReference type="GO" id="GO:0005739">
    <property type="term" value="C:mitochondrion"/>
    <property type="evidence" value="ECO:0007669"/>
    <property type="project" value="InterPro"/>
</dbReference>
<dbReference type="OrthoDB" id="2014058at2759"/>
<dbReference type="EnsemblMetazoa" id="XM_003385115.3">
    <property type="protein sequence ID" value="XP_003385163.1"/>
    <property type="gene ID" value="LOC100637075"/>
</dbReference>
<dbReference type="Pfam" id="PF05821">
    <property type="entry name" value="NDUF_B8"/>
    <property type="match status" value="1"/>
</dbReference>
<proteinExistence type="predicted"/>
<dbReference type="EnsemblMetazoa" id="Aqu2.1.36607_001">
    <property type="protein sequence ID" value="Aqu2.1.36607_001"/>
    <property type="gene ID" value="Aqu2.1.36607"/>
</dbReference>
<dbReference type="KEGG" id="aqu:100637075"/>
<dbReference type="InParanoid" id="A0A1X7VAQ8"/>
<name>A0A1X7VAQ8_AMPQE</name>
<protein>
    <recommendedName>
        <fullName evidence="4">NADH dehydrogenase [ubiquinone] 1 beta subcomplex subunit 8, mitochondrial</fullName>
    </recommendedName>
</protein>
<evidence type="ECO:0000256" key="1">
    <source>
        <dbReference type="SAM" id="Phobius"/>
    </source>
</evidence>
<dbReference type="eggNOG" id="KOG4040">
    <property type="taxonomic scope" value="Eukaryota"/>
</dbReference>
<reference evidence="2" key="2">
    <citation type="submission" date="2017-05" db="UniProtKB">
        <authorList>
            <consortium name="EnsemblMetazoa"/>
        </authorList>
    </citation>
    <scope>IDENTIFICATION</scope>
</reference>
<gene>
    <name evidence="2" type="primary">100637075</name>
</gene>
<dbReference type="AlphaFoldDB" id="A0A1X7VAQ8"/>
<organism evidence="2">
    <name type="scientific">Amphimedon queenslandica</name>
    <name type="common">Sponge</name>
    <dbReference type="NCBI Taxonomy" id="400682"/>
    <lineage>
        <taxon>Eukaryota</taxon>
        <taxon>Metazoa</taxon>
        <taxon>Porifera</taxon>
        <taxon>Demospongiae</taxon>
        <taxon>Heteroscleromorpha</taxon>
        <taxon>Haplosclerida</taxon>
        <taxon>Niphatidae</taxon>
        <taxon>Amphimedon</taxon>
    </lineage>
</organism>
<keyword evidence="1" id="KW-0812">Transmembrane</keyword>
<sequence>MAAFLRTRTVLTRFSSFQSFTSIRSAATWWRSGKKSQIEEDPEKLAAAIDPGLRLGDYPVLPWRSAQENAPYGWWDNQDRRDKETPLHEEDDALNVWMYDAVEANGKYTRGQALAHLMIMFSLLGGLFYLSVLYDAPSRNPAVPRQFPYNNLYLERGGDPNKEPDEKDLTARVAETYGEITS</sequence>
<keyword evidence="1" id="KW-0472">Membrane</keyword>
<dbReference type="OMA" id="SAATWWR"/>
<dbReference type="PANTHER" id="PTHR12840:SF1">
    <property type="entry name" value="NADH DEHYDROGENASE [UBIQUINONE] 1 BETA SUBCOMPLEX SUBUNIT 8, MITOCHONDRIAL"/>
    <property type="match status" value="1"/>
</dbReference>
<evidence type="ECO:0000313" key="2">
    <source>
        <dbReference type="EnsemblMetazoa" id="Aqu2.1.36607_001"/>
    </source>
</evidence>
<reference evidence="3" key="1">
    <citation type="journal article" date="2010" name="Nature">
        <title>The Amphimedon queenslandica genome and the evolution of animal complexity.</title>
        <authorList>
            <person name="Srivastava M."/>
            <person name="Simakov O."/>
            <person name="Chapman J."/>
            <person name="Fahey B."/>
            <person name="Gauthier M.E."/>
            <person name="Mitros T."/>
            <person name="Richards G.S."/>
            <person name="Conaco C."/>
            <person name="Dacre M."/>
            <person name="Hellsten U."/>
            <person name="Larroux C."/>
            <person name="Putnam N.H."/>
            <person name="Stanke M."/>
            <person name="Adamska M."/>
            <person name="Darling A."/>
            <person name="Degnan S.M."/>
            <person name="Oakley T.H."/>
            <person name="Plachetzki D.C."/>
            <person name="Zhai Y."/>
            <person name="Adamski M."/>
            <person name="Calcino A."/>
            <person name="Cummins S.F."/>
            <person name="Goodstein D.M."/>
            <person name="Harris C."/>
            <person name="Jackson D.J."/>
            <person name="Leys S.P."/>
            <person name="Shu S."/>
            <person name="Woodcroft B.J."/>
            <person name="Vervoort M."/>
            <person name="Kosik K.S."/>
            <person name="Manning G."/>
            <person name="Degnan B.M."/>
            <person name="Rokhsar D.S."/>
        </authorList>
    </citation>
    <scope>NUCLEOTIDE SEQUENCE [LARGE SCALE GENOMIC DNA]</scope>
</reference>
<dbReference type="Proteomes" id="UP000007879">
    <property type="component" value="Unassembled WGS sequence"/>
</dbReference>
<feature type="transmembrane region" description="Helical" evidence="1">
    <location>
        <begin position="113"/>
        <end position="134"/>
    </location>
</feature>
<dbReference type="STRING" id="400682.A0A1X7VAQ8"/>
<keyword evidence="1" id="KW-1133">Transmembrane helix</keyword>